<evidence type="ECO:0000313" key="2">
    <source>
        <dbReference type="Proteomes" id="UP000444174"/>
    </source>
</evidence>
<proteinExistence type="predicted"/>
<protein>
    <submittedName>
        <fullName evidence="1">DUF4262 domain-containing protein</fullName>
    </submittedName>
</protein>
<keyword evidence="2" id="KW-1185">Reference proteome</keyword>
<dbReference type="InterPro" id="IPR025358">
    <property type="entry name" value="DUF4262"/>
</dbReference>
<dbReference type="AlphaFoldDB" id="A0A843YAL2"/>
<dbReference type="EMBL" id="WIBF01000001">
    <property type="protein sequence ID" value="MQQ06918.1"/>
    <property type="molecule type" value="Genomic_DNA"/>
</dbReference>
<accession>A0A843YAL2</accession>
<sequence length="162" mass="18824">MLTMLDVQPEELDEAEKTFVTNIREYGWAATHVAEEADLLGFSYTTGFWHHFGQPELILFSLPPESAHQIFWIFAEAYEAKQTFPEDQPFEGVLDQWDVILKTVSKGHYPCYVNWSRWFYNGEDFPQQQLFFPAATGDFPWEPNAPEDFVNLQPNLSKPLAK</sequence>
<name>A0A843YAL2_9RHOB</name>
<reference evidence="1 2" key="1">
    <citation type="submission" date="2019-10" db="EMBL/GenBank/DDBJ databases">
        <title>Epibacterium sp. nov., isolated from seawater.</title>
        <authorList>
            <person name="Zhang X."/>
            <person name="Li N."/>
        </authorList>
    </citation>
    <scope>NUCLEOTIDE SEQUENCE [LARGE SCALE GENOMIC DNA]</scope>
    <source>
        <strain evidence="1 2">SM1979</strain>
    </source>
</reference>
<organism evidence="1 2">
    <name type="scientific">Tritonibacter litoralis</name>
    <dbReference type="NCBI Taxonomy" id="2662264"/>
    <lineage>
        <taxon>Bacteria</taxon>
        <taxon>Pseudomonadati</taxon>
        <taxon>Pseudomonadota</taxon>
        <taxon>Alphaproteobacteria</taxon>
        <taxon>Rhodobacterales</taxon>
        <taxon>Paracoccaceae</taxon>
        <taxon>Tritonibacter</taxon>
    </lineage>
</organism>
<evidence type="ECO:0000313" key="1">
    <source>
        <dbReference type="EMBL" id="MQQ06918.1"/>
    </source>
</evidence>
<gene>
    <name evidence="1" type="ORF">GFB49_00470</name>
</gene>
<comment type="caution">
    <text evidence="1">The sequence shown here is derived from an EMBL/GenBank/DDBJ whole genome shotgun (WGS) entry which is preliminary data.</text>
</comment>
<dbReference type="Proteomes" id="UP000444174">
    <property type="component" value="Unassembled WGS sequence"/>
</dbReference>
<dbReference type="Pfam" id="PF14081">
    <property type="entry name" value="DUF4262"/>
    <property type="match status" value="1"/>
</dbReference>